<dbReference type="InterPro" id="IPR036047">
    <property type="entry name" value="F-box-like_dom_sf"/>
</dbReference>
<feature type="non-terminal residue" evidence="2">
    <location>
        <position position="68"/>
    </location>
</feature>
<dbReference type="Proteomes" id="UP000681720">
    <property type="component" value="Unassembled WGS sequence"/>
</dbReference>
<proteinExistence type="predicted"/>
<dbReference type="Gene3D" id="3.80.10.10">
    <property type="entry name" value="Ribonuclease Inhibitor"/>
    <property type="match status" value="1"/>
</dbReference>
<accession>A0A8S3J0Q8</accession>
<evidence type="ECO:0000313" key="2">
    <source>
        <dbReference type="EMBL" id="CAF5210743.1"/>
    </source>
</evidence>
<sequence>MTLTFESLPNEIWLSIFTYLPSRHIWRAFFGINRRLNQLLTSDLIRHTIDLKDISYSEIVELLDERDN</sequence>
<comment type="caution">
    <text evidence="2">The sequence shown here is derived from an EMBL/GenBank/DDBJ whole genome shotgun (WGS) entry which is preliminary data.</text>
</comment>
<organism evidence="2 3">
    <name type="scientific">Rotaria magnacalcarata</name>
    <dbReference type="NCBI Taxonomy" id="392030"/>
    <lineage>
        <taxon>Eukaryota</taxon>
        <taxon>Metazoa</taxon>
        <taxon>Spiralia</taxon>
        <taxon>Gnathifera</taxon>
        <taxon>Rotifera</taxon>
        <taxon>Eurotatoria</taxon>
        <taxon>Bdelloidea</taxon>
        <taxon>Philodinida</taxon>
        <taxon>Philodinidae</taxon>
        <taxon>Rotaria</taxon>
    </lineage>
</organism>
<dbReference type="PROSITE" id="PS50181">
    <property type="entry name" value="FBOX"/>
    <property type="match status" value="1"/>
</dbReference>
<feature type="domain" description="F-box" evidence="1">
    <location>
        <begin position="2"/>
        <end position="49"/>
    </location>
</feature>
<dbReference type="InterPro" id="IPR032675">
    <property type="entry name" value="LRR_dom_sf"/>
</dbReference>
<reference evidence="2" key="1">
    <citation type="submission" date="2021-02" db="EMBL/GenBank/DDBJ databases">
        <authorList>
            <person name="Nowell W R."/>
        </authorList>
    </citation>
    <scope>NUCLEOTIDE SEQUENCE</scope>
</reference>
<evidence type="ECO:0000313" key="3">
    <source>
        <dbReference type="Proteomes" id="UP000681720"/>
    </source>
</evidence>
<dbReference type="AlphaFoldDB" id="A0A8S3J0Q8"/>
<gene>
    <name evidence="2" type="ORF">GIL414_LOCUS79708</name>
</gene>
<dbReference type="EMBL" id="CAJOBJ010353005">
    <property type="protein sequence ID" value="CAF5210743.1"/>
    <property type="molecule type" value="Genomic_DNA"/>
</dbReference>
<protein>
    <recommendedName>
        <fullName evidence="1">F-box domain-containing protein</fullName>
    </recommendedName>
</protein>
<dbReference type="InterPro" id="IPR001810">
    <property type="entry name" value="F-box_dom"/>
</dbReference>
<dbReference type="SUPFAM" id="SSF81383">
    <property type="entry name" value="F-box domain"/>
    <property type="match status" value="1"/>
</dbReference>
<name>A0A8S3J0Q8_9BILA</name>
<evidence type="ECO:0000259" key="1">
    <source>
        <dbReference type="PROSITE" id="PS50181"/>
    </source>
</evidence>